<dbReference type="AlphaFoldDB" id="A0A3D9AF72"/>
<reference evidence="2 3" key="1">
    <citation type="journal article" date="2004" name="Emerg. Infect. Dis.">
        <title>Amoebae-resisting bacteria isolated from human nasal swabs by amoebal coculture.</title>
        <authorList>
            <person name="Greub G."/>
            <person name="La Scola B."/>
            <person name="Raoult D."/>
        </authorList>
    </citation>
    <scope>NUCLEOTIDE SEQUENCE [LARGE SCALE GENOMIC DNA]</scope>
    <source>
        <strain evidence="2 3">CCUG 51329</strain>
    </source>
</reference>
<comment type="caution">
    <text evidence="2">The sequence shown here is derived from an EMBL/GenBank/DDBJ whole genome shotgun (WGS) entry which is preliminary data.</text>
</comment>
<dbReference type="InterPro" id="IPR025536">
    <property type="entry name" value="DUF4422"/>
</dbReference>
<evidence type="ECO:0000259" key="1">
    <source>
        <dbReference type="Pfam" id="PF14393"/>
    </source>
</evidence>
<name>A0A3D9AF72_9FLAO</name>
<gene>
    <name evidence="2" type="ORF">DRF68_20555</name>
</gene>
<keyword evidence="3" id="KW-1185">Reference proteome</keyword>
<sequence length="261" mass="31216">MNTKIIVATHKEKALLNNEIFLPIQVNAKVNDYTIDPTYLSDSTLDNISEKNYTFNELTALYWAWKNLKSPAIFGLMHYRRYLDINYKKKLFKKESQNILESVQKNDSRLNKLLDTKKTEKNIIKHLKKYDFLVPRPAICSINGIITSLENDYKHNHNPEDWDICMDIIRKKFPDYDESITEYLENGSNFYIGNMSITRYELMNDYCNWLFTILFETEQKITFSDDPYQRRVIGFLSERLFTLYILHNNFRLKHFPILFVE</sequence>
<proteinExistence type="predicted"/>
<dbReference type="Proteomes" id="UP000256924">
    <property type="component" value="Unassembled WGS sequence"/>
</dbReference>
<organism evidence="2 3">
    <name type="scientific">Candidatus Chryseobacterium massiliense</name>
    <dbReference type="NCBI Taxonomy" id="204089"/>
    <lineage>
        <taxon>Bacteria</taxon>
        <taxon>Pseudomonadati</taxon>
        <taxon>Bacteroidota</taxon>
        <taxon>Flavobacteriia</taxon>
        <taxon>Flavobacteriales</taxon>
        <taxon>Weeksellaceae</taxon>
        <taxon>Chryseobacterium group</taxon>
        <taxon>Chryseobacterium</taxon>
    </lineage>
</organism>
<dbReference type="RefSeq" id="WP_116100169.1">
    <property type="nucleotide sequence ID" value="NZ_QNVU01000093.1"/>
</dbReference>
<accession>A0A3D9AF72</accession>
<protein>
    <recommendedName>
        <fullName evidence="1">DUF4422 domain-containing protein</fullName>
    </recommendedName>
</protein>
<evidence type="ECO:0000313" key="2">
    <source>
        <dbReference type="EMBL" id="REC40084.1"/>
    </source>
</evidence>
<feature type="domain" description="DUF4422" evidence="1">
    <location>
        <begin position="4"/>
        <end position="248"/>
    </location>
</feature>
<dbReference type="Pfam" id="PF14393">
    <property type="entry name" value="DUF4422"/>
    <property type="match status" value="1"/>
</dbReference>
<dbReference type="EMBL" id="QNVU01000093">
    <property type="protein sequence ID" value="REC40084.1"/>
    <property type="molecule type" value="Genomic_DNA"/>
</dbReference>
<evidence type="ECO:0000313" key="3">
    <source>
        <dbReference type="Proteomes" id="UP000256924"/>
    </source>
</evidence>